<evidence type="ECO:0000256" key="8">
    <source>
        <dbReference type="ARBA" id="ARBA00031348"/>
    </source>
</evidence>
<dbReference type="PANTHER" id="PTHR21506:SF0">
    <property type="entry name" value="CONSERVED OLIGOMERIC GOLGI COMPLEX SUBUNIT 6"/>
    <property type="match status" value="1"/>
</dbReference>
<dbReference type="GO" id="GO:0000139">
    <property type="term" value="C:Golgi membrane"/>
    <property type="evidence" value="ECO:0007669"/>
    <property type="project" value="UniProtKB-SubCell"/>
</dbReference>
<keyword evidence="4 10" id="KW-0813">Transport</keyword>
<feature type="domain" description="Conserved oligomeric complex COG6 N-terminal" evidence="12">
    <location>
        <begin position="154"/>
        <end position="254"/>
    </location>
</feature>
<evidence type="ECO:0000256" key="3">
    <source>
        <dbReference type="ARBA" id="ARBA00020973"/>
    </source>
</evidence>
<comment type="similarity">
    <text evidence="2 10">Belongs to the COG6 family.</text>
</comment>
<evidence type="ECO:0000313" key="14">
    <source>
        <dbReference type="EMBL" id="ODV65084.1"/>
    </source>
</evidence>
<dbReference type="GO" id="GO:0017119">
    <property type="term" value="C:Golgi transport complex"/>
    <property type="evidence" value="ECO:0007669"/>
    <property type="project" value="UniProtKB-UniRule"/>
</dbReference>
<dbReference type="InterPro" id="IPR048368">
    <property type="entry name" value="COG6_N"/>
</dbReference>
<dbReference type="AlphaFoldDB" id="A0A1E4RCU1"/>
<sequence>MDFIDFETYHENDLLPQPQPALSLPISSNIESLGKRFSSFNNLTRNLLKREEEGDQESNPNNQNSEESKLAQKYADLSLNLLKGSQGLVSDEKSDGDTLQELDISSTKTLSSRLSRVLNTPLSDSMIREIFTTLEPKINDIDNLVEPGVIGSVLRKQFRGSIESDLIKSQSLVLKEYQPVIKQLKVLEDRLNDLNSISTEATSRIESDFEATTGFNKEVKQLNKDKLVIDLKKNLLISFKNKFTLNEYEEYVLNDGEINEEFFVVLAKAESISDKCSILLSIDNSQLGLKIMNKINQLVNKSINRIINITNKTLSNLYSLNTKSKLETLQKCLRYLKNKLNYFNSIINTFTESRSKVIVDEFFSQVNGNLDKINSYDRRDSSSRASISSDSSGRPIYLSAHDPIRFIGDLLAYVHSVIVNERELISNIFILEYSDESEREEFQKVSNDVASKTLKALSRPLKSRIDQIISSETKLATLFQIFNLLDLYQLMFTKQLKDSDSNLVRTISDLIKLSQEKIMNILKNRLATIRSSNLAQLDLNIDLQPPEWIIEFYFDLLPVIDQITTPTILNLSKEDNDKFLKLIVDEPISIFNEHVQNNVAKSFNKRDQLILKQNFLDVVLFKIMPLSLLSDKTLEINDAISSLTQELTNYQLITLLDEAKLTDYYNVINMICPFEDEFFDLAIYEPITENKLFNKEYLREVNITIQEFLPTALLDIQKSLLKVNSPLTVNDITTNSSIEFTKFYLKFDLICKEYLKEQLFTWSDIEVATLLGVENTYLDLKKLILLE</sequence>
<evidence type="ECO:0000259" key="13">
    <source>
        <dbReference type="Pfam" id="PF20653"/>
    </source>
</evidence>
<dbReference type="RefSeq" id="XP_020074151.1">
    <property type="nucleotide sequence ID" value="XM_020223707.1"/>
</dbReference>
<dbReference type="STRING" id="984485.A0A1E4RCU1"/>
<dbReference type="OrthoDB" id="272987at2759"/>
<accession>A0A1E4RCU1</accession>
<reference evidence="15" key="1">
    <citation type="submission" date="2016-05" db="EMBL/GenBank/DDBJ databases">
        <title>Comparative genomics of biotechnologically important yeasts.</title>
        <authorList>
            <consortium name="DOE Joint Genome Institute"/>
            <person name="Riley R."/>
            <person name="Haridas S."/>
            <person name="Wolfe K.H."/>
            <person name="Lopes M.R."/>
            <person name="Hittinger C.T."/>
            <person name="Goker M."/>
            <person name="Salamov A."/>
            <person name="Wisecaver J."/>
            <person name="Long T.M."/>
            <person name="Aerts A.L."/>
            <person name="Barry K."/>
            <person name="Choi C."/>
            <person name="Clum A."/>
            <person name="Coughlan A.Y."/>
            <person name="Deshpande S."/>
            <person name="Douglass A.P."/>
            <person name="Hanson S.J."/>
            <person name="Klenk H.-P."/>
            <person name="Labutti K."/>
            <person name="Lapidus A."/>
            <person name="Lindquist E."/>
            <person name="Lipzen A."/>
            <person name="Meier-Kolthoff J.P."/>
            <person name="Ohm R.A."/>
            <person name="Otillar R.P."/>
            <person name="Pangilinan J."/>
            <person name="Peng Y."/>
            <person name="Rokas A."/>
            <person name="Rosa C.A."/>
            <person name="Scheuner C."/>
            <person name="Sibirny A.A."/>
            <person name="Slot J.C."/>
            <person name="Stielow J.B."/>
            <person name="Sun H."/>
            <person name="Kurtzman C.P."/>
            <person name="Blackwell M."/>
            <person name="Grigoriev I.V."/>
            <person name="Jeffries T.W."/>
        </authorList>
    </citation>
    <scope>NUCLEOTIDE SEQUENCE [LARGE SCALE GENOMIC DNA]</scope>
    <source>
        <strain evidence="15">NRRL Y-1933</strain>
    </source>
</reference>
<dbReference type="SMART" id="SM01087">
    <property type="entry name" value="COG6"/>
    <property type="match status" value="1"/>
</dbReference>
<evidence type="ECO:0000256" key="1">
    <source>
        <dbReference type="ARBA" id="ARBA00004395"/>
    </source>
</evidence>
<keyword evidence="15" id="KW-1185">Reference proteome</keyword>
<keyword evidence="7 10" id="KW-0472">Membrane</keyword>
<comment type="subcellular location">
    <subcellularLocation>
        <location evidence="1 10">Golgi apparatus membrane</location>
        <topology evidence="1 10">Peripheral membrane protein</topology>
    </subcellularLocation>
</comment>
<dbReference type="PANTHER" id="PTHR21506">
    <property type="entry name" value="COMPONENT OF OLIGOMERIC GOLGI COMPLEX 6"/>
    <property type="match status" value="1"/>
</dbReference>
<comment type="function">
    <text evidence="9">Acts as a component of the peripheral membrane COG complex that is involved in intra-Golgi protein trafficking. COG is located at the cis-Golgi, and regulates tethering of retrograde intra-Golgi vesicles and possibly a number of other membrane trafficking events.</text>
</comment>
<dbReference type="GO" id="GO:0015031">
    <property type="term" value="P:protein transport"/>
    <property type="evidence" value="ECO:0007669"/>
    <property type="project" value="UniProtKB-KW"/>
</dbReference>
<feature type="region of interest" description="Disordered" evidence="11">
    <location>
        <begin position="50"/>
        <end position="69"/>
    </location>
</feature>
<evidence type="ECO:0000256" key="9">
    <source>
        <dbReference type="ARBA" id="ARBA00043873"/>
    </source>
</evidence>
<evidence type="ECO:0000313" key="15">
    <source>
        <dbReference type="Proteomes" id="UP000095085"/>
    </source>
</evidence>
<protein>
    <recommendedName>
        <fullName evidence="3 10">Conserved oligomeric Golgi complex subunit 6</fullName>
        <shortName evidence="10">COG complex subunit 6</shortName>
    </recommendedName>
    <alternativeName>
        <fullName evidence="8 10">Component of oligomeric Golgi complex 6</fullName>
    </alternativeName>
</protein>
<dbReference type="Pfam" id="PF06419">
    <property type="entry name" value="COG6_N"/>
    <property type="match status" value="1"/>
</dbReference>
<gene>
    <name evidence="14" type="ORF">HYPBUDRAFT_8016</name>
</gene>
<evidence type="ECO:0000256" key="4">
    <source>
        <dbReference type="ARBA" id="ARBA00022448"/>
    </source>
</evidence>
<dbReference type="GO" id="GO:0006891">
    <property type="term" value="P:intra-Golgi vesicle-mediated transport"/>
    <property type="evidence" value="ECO:0007669"/>
    <property type="project" value="UniProtKB-UniRule"/>
</dbReference>
<dbReference type="Proteomes" id="UP000095085">
    <property type="component" value="Unassembled WGS sequence"/>
</dbReference>
<evidence type="ECO:0000259" key="12">
    <source>
        <dbReference type="Pfam" id="PF06419"/>
    </source>
</evidence>
<comment type="subunit">
    <text evidence="10">Component of the conserved oligomeric Golgi complex.</text>
</comment>
<evidence type="ECO:0000256" key="7">
    <source>
        <dbReference type="ARBA" id="ARBA00023136"/>
    </source>
</evidence>
<organism evidence="14 15">
    <name type="scientific">Hyphopichia burtonii NRRL Y-1933</name>
    <dbReference type="NCBI Taxonomy" id="984485"/>
    <lineage>
        <taxon>Eukaryota</taxon>
        <taxon>Fungi</taxon>
        <taxon>Dikarya</taxon>
        <taxon>Ascomycota</taxon>
        <taxon>Saccharomycotina</taxon>
        <taxon>Pichiomycetes</taxon>
        <taxon>Debaryomycetaceae</taxon>
        <taxon>Hyphopichia</taxon>
    </lineage>
</organism>
<evidence type="ECO:0000256" key="11">
    <source>
        <dbReference type="SAM" id="MobiDB-lite"/>
    </source>
</evidence>
<dbReference type="InterPro" id="IPR048369">
    <property type="entry name" value="COG6_C"/>
</dbReference>
<proteinExistence type="inferred from homology"/>
<dbReference type="GeneID" id="30998256"/>
<dbReference type="InterPro" id="IPR010490">
    <property type="entry name" value="COG6"/>
</dbReference>
<evidence type="ECO:0000256" key="6">
    <source>
        <dbReference type="ARBA" id="ARBA00023034"/>
    </source>
</evidence>
<feature type="domain" description="Conserved Oligomeric Golgi complex subunit 6 C-terminal" evidence="13">
    <location>
        <begin position="286"/>
        <end position="771"/>
    </location>
</feature>
<name>A0A1E4RCU1_9ASCO</name>
<keyword evidence="5 10" id="KW-0653">Protein transport</keyword>
<evidence type="ECO:0000256" key="10">
    <source>
        <dbReference type="RuleBase" id="RU365075"/>
    </source>
</evidence>
<evidence type="ECO:0000256" key="5">
    <source>
        <dbReference type="ARBA" id="ARBA00022927"/>
    </source>
</evidence>
<dbReference type="EMBL" id="KV454545">
    <property type="protein sequence ID" value="ODV65084.1"/>
    <property type="molecule type" value="Genomic_DNA"/>
</dbReference>
<dbReference type="Pfam" id="PF20653">
    <property type="entry name" value="COG6_C"/>
    <property type="match status" value="1"/>
</dbReference>
<comment type="function">
    <text evidence="10">Acts as component of the peripheral membrane COG complex that is involved in intra-Golgi protein trafficking. COG is located at the cis-Golgi, and regulates tethering of retrograde intra-Golgi vesicles and possibly a number of other membrane trafficking events.</text>
</comment>
<evidence type="ECO:0000256" key="2">
    <source>
        <dbReference type="ARBA" id="ARBA00011023"/>
    </source>
</evidence>
<keyword evidence="6 10" id="KW-0333">Golgi apparatus</keyword>